<name>A0A239NDV8_9ACTN</name>
<dbReference type="RefSeq" id="WP_143681728.1">
    <property type="nucleotide sequence ID" value="NZ_FZOF01000034.1"/>
</dbReference>
<organism evidence="1 2">
    <name type="scientific">Actinacidiphila glaucinigra</name>
    <dbReference type="NCBI Taxonomy" id="235986"/>
    <lineage>
        <taxon>Bacteria</taxon>
        <taxon>Bacillati</taxon>
        <taxon>Actinomycetota</taxon>
        <taxon>Actinomycetes</taxon>
        <taxon>Kitasatosporales</taxon>
        <taxon>Streptomycetaceae</taxon>
        <taxon>Actinacidiphila</taxon>
    </lineage>
</organism>
<evidence type="ECO:0008006" key="3">
    <source>
        <dbReference type="Google" id="ProtNLM"/>
    </source>
</evidence>
<sequence length="199" mass="22722">MQQQPEPGGPLACLTSLVTPPAAGGNVLDWDGLTERYPRGFPDDYKEFMRVYGEGLFDDFLGVVPPVSEVYPNDPGANVEGVTADAELTAEELEYDAPELLIGWGFTVDADLLCWRADSPDPNKWRTVIWRRHWAEPECWSHFDCGMVELLCRFAARDITEHWTFELRYAGARFFHDRDVKRYRQSRIDPWGAEGPPKL</sequence>
<dbReference type="Proteomes" id="UP000198280">
    <property type="component" value="Unassembled WGS sequence"/>
</dbReference>
<dbReference type="EMBL" id="FZOF01000034">
    <property type="protein sequence ID" value="SNT52683.1"/>
    <property type="molecule type" value="Genomic_DNA"/>
</dbReference>
<accession>A0A239NDV8</accession>
<dbReference type="AlphaFoldDB" id="A0A239NDV8"/>
<proteinExistence type="predicted"/>
<keyword evidence="2" id="KW-1185">Reference proteome</keyword>
<protein>
    <recommendedName>
        <fullName evidence="3">Knr4/Smi1-like domain-containing protein</fullName>
    </recommendedName>
</protein>
<dbReference type="InterPro" id="IPR037883">
    <property type="entry name" value="Knr4/Smi1-like_sf"/>
</dbReference>
<dbReference type="SUPFAM" id="SSF160631">
    <property type="entry name" value="SMI1/KNR4-like"/>
    <property type="match status" value="1"/>
</dbReference>
<evidence type="ECO:0000313" key="1">
    <source>
        <dbReference type="EMBL" id="SNT52683.1"/>
    </source>
</evidence>
<gene>
    <name evidence="1" type="ORF">SAMN05216252_13434</name>
</gene>
<dbReference type="Gene3D" id="3.40.1580.10">
    <property type="entry name" value="SMI1/KNR4-like"/>
    <property type="match status" value="1"/>
</dbReference>
<reference evidence="1 2" key="1">
    <citation type="submission" date="2017-06" db="EMBL/GenBank/DDBJ databases">
        <authorList>
            <person name="Kim H.J."/>
            <person name="Triplett B.A."/>
        </authorList>
    </citation>
    <scope>NUCLEOTIDE SEQUENCE [LARGE SCALE GENOMIC DNA]</scope>
    <source>
        <strain evidence="1 2">CGMCC 4.1858</strain>
    </source>
</reference>
<evidence type="ECO:0000313" key="2">
    <source>
        <dbReference type="Proteomes" id="UP000198280"/>
    </source>
</evidence>
<dbReference type="OrthoDB" id="5572373at2"/>